<dbReference type="InterPro" id="IPR016181">
    <property type="entry name" value="Acyl_CoA_acyltransferase"/>
</dbReference>
<name>A0A2M9QC41_9BACI</name>
<proteinExistence type="predicted"/>
<dbReference type="PROSITE" id="PS51186">
    <property type="entry name" value="GNAT"/>
    <property type="match status" value="1"/>
</dbReference>
<keyword evidence="2" id="KW-0808">Transferase</keyword>
<dbReference type="EMBL" id="PHQY01000001">
    <property type="protein sequence ID" value="PJO45615.1"/>
    <property type="molecule type" value="Genomic_DNA"/>
</dbReference>
<evidence type="ECO:0000259" key="1">
    <source>
        <dbReference type="PROSITE" id="PS51186"/>
    </source>
</evidence>
<dbReference type="Gene3D" id="3.40.630.30">
    <property type="match status" value="1"/>
</dbReference>
<dbReference type="InterPro" id="IPR000182">
    <property type="entry name" value="GNAT_dom"/>
</dbReference>
<dbReference type="GO" id="GO:0016747">
    <property type="term" value="F:acyltransferase activity, transferring groups other than amino-acyl groups"/>
    <property type="evidence" value="ECO:0007669"/>
    <property type="project" value="InterPro"/>
</dbReference>
<dbReference type="RefSeq" id="WP_100541743.1">
    <property type="nucleotide sequence ID" value="NZ_CP158849.1"/>
</dbReference>
<evidence type="ECO:0000313" key="2">
    <source>
        <dbReference type="EMBL" id="PJO45615.1"/>
    </source>
</evidence>
<comment type="caution">
    <text evidence="2">The sequence shown here is derived from an EMBL/GenBank/DDBJ whole genome shotgun (WGS) entry which is preliminary data.</text>
</comment>
<gene>
    <name evidence="2" type="ORF">CWD94_00205</name>
</gene>
<feature type="domain" description="N-acetyltransferase" evidence="1">
    <location>
        <begin position="13"/>
        <end position="207"/>
    </location>
</feature>
<dbReference type="AlphaFoldDB" id="A0A2M9QC41"/>
<protein>
    <submittedName>
        <fullName evidence="2">GNAT family N-acetyltransferase</fullName>
    </submittedName>
</protein>
<dbReference type="Proteomes" id="UP000232101">
    <property type="component" value="Unassembled WGS sequence"/>
</dbReference>
<evidence type="ECO:0000313" key="3">
    <source>
        <dbReference type="Proteomes" id="UP000232101"/>
    </source>
</evidence>
<reference evidence="2 3" key="1">
    <citation type="submission" date="2017-11" db="EMBL/GenBank/DDBJ databases">
        <title>Bacterial isolate from king chilli rhizosphere.</title>
        <authorList>
            <person name="Takhelmayum P."/>
            <person name="Sarangthem I."/>
        </authorList>
    </citation>
    <scope>NUCLEOTIDE SEQUENCE [LARGE SCALE GENOMIC DNA]</scope>
    <source>
        <strain evidence="3">t26</strain>
    </source>
</reference>
<organism evidence="2 3">
    <name type="scientific">Lysinibacillus xylanilyticus</name>
    <dbReference type="NCBI Taxonomy" id="582475"/>
    <lineage>
        <taxon>Bacteria</taxon>
        <taxon>Bacillati</taxon>
        <taxon>Bacillota</taxon>
        <taxon>Bacilli</taxon>
        <taxon>Bacillales</taxon>
        <taxon>Bacillaceae</taxon>
        <taxon>Lysinibacillus</taxon>
    </lineage>
</organism>
<accession>A0A2M9QC41</accession>
<sequence length="218" mass="25013">MPNVSLKNNGQEIVVRNILKEDLAEVAALSMKCFGPDMALKYEHFESQIELFPEGQICLEYNGKIVGTALSLIVNFEDYGESHSYFQICDLGFIRNHNPNGRNLYGIEIGVHEDFRGLQLGRHLYDGRKRICEKLNLENILVGGRIPFYYKYAEQMSADEYVLEVMKGKIYDPVLTFQLKNGYVLNKVMPGYLPGDVESLEYATLLEWKNPVYKLKLV</sequence>
<dbReference type="SUPFAM" id="SSF55729">
    <property type="entry name" value="Acyl-CoA N-acyltransferases (Nat)"/>
    <property type="match status" value="1"/>
</dbReference>
<dbReference type="Pfam" id="PF00583">
    <property type="entry name" value="Acetyltransf_1"/>
    <property type="match status" value="1"/>
</dbReference>